<dbReference type="InterPro" id="IPR003692">
    <property type="entry name" value="Hydantoinase_B"/>
</dbReference>
<feature type="domain" description="Hydantoinase B/oxoprolinase" evidence="1">
    <location>
        <begin position="58"/>
        <end position="244"/>
    </location>
</feature>
<dbReference type="Pfam" id="PF02538">
    <property type="entry name" value="Hydantoinase_B"/>
    <property type="match status" value="1"/>
</dbReference>
<name>X0WSC1_9ZZZZ</name>
<organism evidence="2">
    <name type="scientific">marine sediment metagenome</name>
    <dbReference type="NCBI Taxonomy" id="412755"/>
    <lineage>
        <taxon>unclassified sequences</taxon>
        <taxon>metagenomes</taxon>
        <taxon>ecological metagenomes</taxon>
    </lineage>
</organism>
<comment type="caution">
    <text evidence="2">The sequence shown here is derived from an EMBL/GenBank/DDBJ whole genome shotgun (WGS) entry which is preliminary data.</text>
</comment>
<dbReference type="EMBL" id="BARS01036119">
    <property type="protein sequence ID" value="GAG26092.1"/>
    <property type="molecule type" value="Genomic_DNA"/>
</dbReference>
<protein>
    <recommendedName>
        <fullName evidence="1">Hydantoinase B/oxoprolinase domain-containing protein</fullName>
    </recommendedName>
</protein>
<reference evidence="2" key="1">
    <citation type="journal article" date="2014" name="Front. Microbiol.">
        <title>High frequency of phylogenetically diverse reductive dehalogenase-homologous genes in deep subseafloor sedimentary metagenomes.</title>
        <authorList>
            <person name="Kawai M."/>
            <person name="Futagami T."/>
            <person name="Toyoda A."/>
            <person name="Takaki Y."/>
            <person name="Nishi S."/>
            <person name="Hori S."/>
            <person name="Arai W."/>
            <person name="Tsubouchi T."/>
            <person name="Morono Y."/>
            <person name="Uchiyama I."/>
            <person name="Ito T."/>
            <person name="Fujiyama A."/>
            <person name="Inagaki F."/>
            <person name="Takami H."/>
        </authorList>
    </citation>
    <scope>NUCLEOTIDE SEQUENCE</scope>
    <source>
        <strain evidence="2">Expedition CK06-06</strain>
    </source>
</reference>
<sequence>MDVAKRDVGRTPIGWDGKTLLEMMEESERLFQETGRYQGIDQLELKEEDHFRYERAFAKLRGALVAARETALHISASPIVRNIGELCFALYTPEGDSVAVSTGIMVHVHTMSEALKWMVRNNYEQDPGIRPGDIFTSNDPDVGNVHTADVHTMVPIFWEDELVGWASGVTHQVDIGANTPGHDPITPTSRFEDGFHLTCERIGEDEHIRQDHRLRSQRAVRSPLYWDLDEKCRTAGAYLIRDAVHRF</sequence>
<dbReference type="AlphaFoldDB" id="X0WSC1"/>
<gene>
    <name evidence="2" type="ORF">S01H1_55552</name>
</gene>
<proteinExistence type="predicted"/>
<accession>X0WSC1</accession>
<feature type="non-terminal residue" evidence="2">
    <location>
        <position position="247"/>
    </location>
</feature>
<evidence type="ECO:0000259" key="1">
    <source>
        <dbReference type="Pfam" id="PF02538"/>
    </source>
</evidence>
<evidence type="ECO:0000313" key="2">
    <source>
        <dbReference type="EMBL" id="GAG26092.1"/>
    </source>
</evidence>
<dbReference type="GO" id="GO:0003824">
    <property type="term" value="F:catalytic activity"/>
    <property type="evidence" value="ECO:0007669"/>
    <property type="project" value="InterPro"/>
</dbReference>